<keyword evidence="3 8" id="KW-0328">Glycosyltransferase</keyword>
<evidence type="ECO:0000256" key="8">
    <source>
        <dbReference type="RuleBase" id="RU366017"/>
    </source>
</evidence>
<organism evidence="9 10">
    <name type="scientific">Cylicocyclus nassatus</name>
    <name type="common">Nematode worm</name>
    <dbReference type="NCBI Taxonomy" id="53992"/>
    <lineage>
        <taxon>Eukaryota</taxon>
        <taxon>Metazoa</taxon>
        <taxon>Ecdysozoa</taxon>
        <taxon>Nematoda</taxon>
        <taxon>Chromadorea</taxon>
        <taxon>Rhabditida</taxon>
        <taxon>Rhabditina</taxon>
        <taxon>Rhabditomorpha</taxon>
        <taxon>Strongyloidea</taxon>
        <taxon>Strongylidae</taxon>
        <taxon>Cylicocyclus</taxon>
    </lineage>
</organism>
<feature type="non-terminal residue" evidence="9">
    <location>
        <position position="405"/>
    </location>
</feature>
<name>A0AA36H8S1_CYLNA</name>
<evidence type="ECO:0000256" key="2">
    <source>
        <dbReference type="ARBA" id="ARBA00007647"/>
    </source>
</evidence>
<evidence type="ECO:0000256" key="5">
    <source>
        <dbReference type="ARBA" id="ARBA00022692"/>
    </source>
</evidence>
<evidence type="ECO:0000256" key="3">
    <source>
        <dbReference type="ARBA" id="ARBA00022676"/>
    </source>
</evidence>
<keyword evidence="7 8" id="KW-0472">Membrane</keyword>
<dbReference type="EC" id="2.4.1.-" evidence="8"/>
<keyword evidence="5 8" id="KW-0812">Transmembrane</keyword>
<evidence type="ECO:0000313" key="10">
    <source>
        <dbReference type="Proteomes" id="UP001176961"/>
    </source>
</evidence>
<keyword evidence="6 8" id="KW-1133">Transmembrane helix</keyword>
<protein>
    <recommendedName>
        <fullName evidence="8">Glycosyltransferase family 92 protein</fullName>
        <ecNumber evidence="8">2.4.1.-</ecNumber>
    </recommendedName>
</protein>
<evidence type="ECO:0000313" key="9">
    <source>
        <dbReference type="EMBL" id="CAJ0605618.1"/>
    </source>
</evidence>
<gene>
    <name evidence="9" type="ORF">CYNAS_LOCUS17601</name>
</gene>
<keyword evidence="10" id="KW-1185">Reference proteome</keyword>
<accession>A0AA36H8S1</accession>
<feature type="transmembrane region" description="Helical" evidence="8">
    <location>
        <begin position="12"/>
        <end position="32"/>
    </location>
</feature>
<dbReference type="GO" id="GO:0016757">
    <property type="term" value="F:glycosyltransferase activity"/>
    <property type="evidence" value="ECO:0007669"/>
    <property type="project" value="UniProtKB-UniRule"/>
</dbReference>
<dbReference type="EMBL" id="CATQJL010000316">
    <property type="protein sequence ID" value="CAJ0605618.1"/>
    <property type="molecule type" value="Genomic_DNA"/>
</dbReference>
<dbReference type="GO" id="GO:0016020">
    <property type="term" value="C:membrane"/>
    <property type="evidence" value="ECO:0007669"/>
    <property type="project" value="UniProtKB-SubCell"/>
</dbReference>
<dbReference type="AlphaFoldDB" id="A0AA36H8S1"/>
<keyword evidence="4 8" id="KW-0808">Transferase</keyword>
<evidence type="ECO:0000256" key="7">
    <source>
        <dbReference type="ARBA" id="ARBA00023136"/>
    </source>
</evidence>
<dbReference type="Proteomes" id="UP001176961">
    <property type="component" value="Unassembled WGS sequence"/>
</dbReference>
<comment type="subcellular location">
    <subcellularLocation>
        <location evidence="1">Membrane</location>
        <topology evidence="1">Single-pass membrane protein</topology>
    </subcellularLocation>
</comment>
<sequence length="405" mass="47104">MLQFVTMVNAILWIGFLFLASMALVLIDMIFLDRIPFVRNIKISYGTASSSDPSKIYTSPVIINDLISISPDDKVVANYTSIPHFQFYEKIIAEKTGKRVPTGTVPQNFRLFAAYKFPEQITVTTASHGRYGDPVYCRYFDDELHEVAKPFKSVLFPKYSIFCLRRDEATFISLSESHSGNYTYPVPILDRTFDAPRYFFSVCLAPIYGPEPKWLLLSEFIEHYKIQGATHFYIYVREIDEYDTIVLNDYVRTGDAEVVHFRNAYIESIVDWHRMEIQDCLTRAKRHSQWVAFVDLDERLTPTNYSGILQDYLRNISDPLIGGIQFRQRWILKNDTMPLKYKDDNQTATYMPTLRYHNTSHVGPVGHTAKCIVDPLKVLMMEIHFPDKFYDNYTLYRLEPEVGVV</sequence>
<evidence type="ECO:0000256" key="1">
    <source>
        <dbReference type="ARBA" id="ARBA00004167"/>
    </source>
</evidence>
<comment type="similarity">
    <text evidence="2 8">Belongs to the glycosyltransferase 92 family.</text>
</comment>
<evidence type="ECO:0000256" key="4">
    <source>
        <dbReference type="ARBA" id="ARBA00022679"/>
    </source>
</evidence>
<proteinExistence type="inferred from homology"/>
<dbReference type="PANTHER" id="PTHR21461">
    <property type="entry name" value="GLYCOSYLTRANSFERASE FAMILY 92 PROTEIN"/>
    <property type="match status" value="1"/>
</dbReference>
<comment type="caution">
    <text evidence="9">The sequence shown here is derived from an EMBL/GenBank/DDBJ whole genome shotgun (WGS) entry which is preliminary data.</text>
</comment>
<dbReference type="Pfam" id="PF01697">
    <property type="entry name" value="Glyco_transf_92"/>
    <property type="match status" value="1"/>
</dbReference>
<dbReference type="PANTHER" id="PTHR21461:SF40">
    <property type="entry name" value="GLYCOSYLTRANSFERASE FAMILY 92 PROTEIN"/>
    <property type="match status" value="1"/>
</dbReference>
<evidence type="ECO:0000256" key="6">
    <source>
        <dbReference type="ARBA" id="ARBA00022989"/>
    </source>
</evidence>
<dbReference type="GO" id="GO:0005737">
    <property type="term" value="C:cytoplasm"/>
    <property type="evidence" value="ECO:0007669"/>
    <property type="project" value="TreeGrafter"/>
</dbReference>
<dbReference type="InterPro" id="IPR008166">
    <property type="entry name" value="Glyco_transf_92"/>
</dbReference>
<reference evidence="9" key="1">
    <citation type="submission" date="2023-07" db="EMBL/GenBank/DDBJ databases">
        <authorList>
            <consortium name="CYATHOMIX"/>
        </authorList>
    </citation>
    <scope>NUCLEOTIDE SEQUENCE</scope>
    <source>
        <strain evidence="9">N/A</strain>
    </source>
</reference>